<accession>F8AGG0</accession>
<dbReference type="eggNOG" id="arCOG05717">
    <property type="taxonomic scope" value="Archaea"/>
</dbReference>
<dbReference type="AlphaFoldDB" id="F8AGG0"/>
<gene>
    <name evidence="1" type="ordered locus">PYCH_14900</name>
</gene>
<sequence length="74" mass="8522">MTELKALVEEALFDVRPYVEYYNRLRELVLGLLSEVNGVEALIARLEEEASRVKEPFRTDIRILTMKLRGLGQG</sequence>
<keyword evidence="2" id="KW-1185">Reference proteome</keyword>
<dbReference type="EMBL" id="CP002779">
    <property type="protein sequence ID" value="AEH25158.1"/>
    <property type="molecule type" value="Genomic_DNA"/>
</dbReference>
<dbReference type="STRING" id="529709.PYCH_14900"/>
<organism evidence="1 2">
    <name type="scientific">Pyrococcus yayanosii (strain CH1 / JCM 16557)</name>
    <dbReference type="NCBI Taxonomy" id="529709"/>
    <lineage>
        <taxon>Archaea</taxon>
        <taxon>Methanobacteriati</taxon>
        <taxon>Methanobacteriota</taxon>
        <taxon>Thermococci</taxon>
        <taxon>Thermococcales</taxon>
        <taxon>Thermococcaceae</taxon>
        <taxon>Pyrococcus</taxon>
    </lineage>
</organism>
<dbReference type="RefSeq" id="WP_013906214.1">
    <property type="nucleotide sequence ID" value="NC_015680.1"/>
</dbReference>
<evidence type="ECO:0000313" key="1">
    <source>
        <dbReference type="EMBL" id="AEH25158.1"/>
    </source>
</evidence>
<reference evidence="1 2" key="1">
    <citation type="journal article" date="2011" name="J. Bacteriol.">
        <title>Complete genome sequence of the obligate piezophilic hyperthermophilic archaeon Pyrococcus yayanosii CH1.</title>
        <authorList>
            <person name="Jun X."/>
            <person name="Lupeng L."/>
            <person name="Minjuan X."/>
            <person name="Oger P."/>
            <person name="Fengping W."/>
            <person name="Jebbar M."/>
            <person name="Xiang X."/>
        </authorList>
    </citation>
    <scope>NUCLEOTIDE SEQUENCE [LARGE SCALE GENOMIC DNA]</scope>
    <source>
        <strain evidence="2">CH1 / JCM 16557</strain>
    </source>
</reference>
<dbReference type="HOGENOM" id="CLU_2730609_0_0_2"/>
<name>F8AGG0_PYRYC</name>
<protein>
    <submittedName>
        <fullName evidence="1">Uncharacterized protein</fullName>
    </submittedName>
</protein>
<dbReference type="OrthoDB" id="86157at2157"/>
<proteinExistence type="predicted"/>
<dbReference type="GeneID" id="10838060"/>
<evidence type="ECO:0000313" key="2">
    <source>
        <dbReference type="Proteomes" id="UP000008386"/>
    </source>
</evidence>
<dbReference type="Proteomes" id="UP000008386">
    <property type="component" value="Chromosome"/>
</dbReference>
<dbReference type="KEGG" id="pya:PYCH_14900"/>